<name>A0A6D2K7X3_9BRAS</name>
<feature type="region of interest" description="Disordered" evidence="1">
    <location>
        <begin position="1"/>
        <end position="45"/>
    </location>
</feature>
<evidence type="ECO:0000256" key="1">
    <source>
        <dbReference type="SAM" id="MobiDB-lite"/>
    </source>
</evidence>
<dbReference type="PANTHER" id="PTHR31260:SF28">
    <property type="entry name" value="CYSTATIN DOMAIN PROTEIN"/>
    <property type="match status" value="1"/>
</dbReference>
<accession>A0A6D2K7X3</accession>
<comment type="caution">
    <text evidence="2">The sequence shown here is derived from an EMBL/GenBank/DDBJ whole genome shotgun (WGS) entry which is preliminary data.</text>
</comment>
<keyword evidence="3" id="KW-1185">Reference proteome</keyword>
<dbReference type="AlphaFoldDB" id="A0A6D2K7X3"/>
<sequence>MGEVVAGGPNPSMIEEKKKRKREKMMRKKENKRKKKEERKEQLEMEEEKQWGELIDQYELEIEELEKKKEQLMELQDQLEAKQRERNFKRMYKYRYHGNYWERVWKSDGFDIEGLKLHPALGGMLAFVCKKENDCPILVSLYAKTGLHRYNMLEGTNLQLHRVKKYNRKSACCFMPATYYITLEAVDPATGSVVPFQISSHERSKGEMDVRFIVARPQETGTNGAVFGSKAPVFYYVPVQESELKENDWIRLYLELGFVSTNRRAPQSKLSDLKIVEVMVETKEDVEQPSERLKGFIDAVVYIKYDEDLGEGQVCKRRAIITRFVDLETGHMSLKGPHHSLEVKIDDSENAA</sequence>
<dbReference type="Pfam" id="PF04776">
    <property type="entry name" value="protein_MS5"/>
    <property type="match status" value="1"/>
</dbReference>
<gene>
    <name evidence="2" type="ORF">MERR_LOCUS35485</name>
</gene>
<dbReference type="InterPro" id="IPR006462">
    <property type="entry name" value="MS5"/>
</dbReference>
<organism evidence="2 3">
    <name type="scientific">Microthlaspi erraticum</name>
    <dbReference type="NCBI Taxonomy" id="1685480"/>
    <lineage>
        <taxon>Eukaryota</taxon>
        <taxon>Viridiplantae</taxon>
        <taxon>Streptophyta</taxon>
        <taxon>Embryophyta</taxon>
        <taxon>Tracheophyta</taxon>
        <taxon>Spermatophyta</taxon>
        <taxon>Magnoliopsida</taxon>
        <taxon>eudicotyledons</taxon>
        <taxon>Gunneridae</taxon>
        <taxon>Pentapetalae</taxon>
        <taxon>rosids</taxon>
        <taxon>malvids</taxon>
        <taxon>Brassicales</taxon>
        <taxon>Brassicaceae</taxon>
        <taxon>Coluteocarpeae</taxon>
        <taxon>Microthlaspi</taxon>
    </lineage>
</organism>
<reference evidence="2" key="1">
    <citation type="submission" date="2020-01" db="EMBL/GenBank/DDBJ databases">
        <authorList>
            <person name="Mishra B."/>
        </authorList>
    </citation>
    <scope>NUCLEOTIDE SEQUENCE [LARGE SCALE GENOMIC DNA]</scope>
</reference>
<feature type="compositionally biased region" description="Basic residues" evidence="1">
    <location>
        <begin position="18"/>
        <end position="37"/>
    </location>
</feature>
<dbReference type="EMBL" id="CACVBM020001385">
    <property type="protein sequence ID" value="CAA7048250.1"/>
    <property type="molecule type" value="Genomic_DNA"/>
</dbReference>
<protein>
    <submittedName>
        <fullName evidence="2">Uncharacterized protein</fullName>
    </submittedName>
</protein>
<dbReference type="PANTHER" id="PTHR31260">
    <property type="entry name" value="CYSTATIN/MONELLIN SUPERFAMILY PROTEIN"/>
    <property type="match status" value="1"/>
</dbReference>
<evidence type="ECO:0000313" key="2">
    <source>
        <dbReference type="EMBL" id="CAA7048250.1"/>
    </source>
</evidence>
<dbReference type="Proteomes" id="UP000467841">
    <property type="component" value="Unassembled WGS sequence"/>
</dbReference>
<dbReference type="OrthoDB" id="1113811at2759"/>
<proteinExistence type="predicted"/>
<evidence type="ECO:0000313" key="3">
    <source>
        <dbReference type="Proteomes" id="UP000467841"/>
    </source>
</evidence>